<feature type="domain" description="P/Homo B" evidence="4">
    <location>
        <begin position="25"/>
        <end position="197"/>
    </location>
</feature>
<dbReference type="Gene3D" id="3.40.50.10390">
    <property type="entry name" value="Gingipain r, domain 1"/>
    <property type="match status" value="1"/>
</dbReference>
<dbReference type="InterPro" id="IPR001769">
    <property type="entry name" value="Gingipain"/>
</dbReference>
<dbReference type="SUPFAM" id="SSF52129">
    <property type="entry name" value="Caspase-like"/>
    <property type="match status" value="1"/>
</dbReference>
<dbReference type="KEGG" id="xba:C7S18_01905"/>
<evidence type="ECO:0000256" key="2">
    <source>
        <dbReference type="ARBA" id="ARBA00022729"/>
    </source>
</evidence>
<organism evidence="5 6">
    <name type="scientific">Ahniella affigens</name>
    <dbReference type="NCBI Taxonomy" id="2021234"/>
    <lineage>
        <taxon>Bacteria</taxon>
        <taxon>Pseudomonadati</taxon>
        <taxon>Pseudomonadota</taxon>
        <taxon>Gammaproteobacteria</taxon>
        <taxon>Lysobacterales</taxon>
        <taxon>Rhodanobacteraceae</taxon>
        <taxon>Ahniella</taxon>
    </lineage>
</organism>
<dbReference type="Pfam" id="PF01483">
    <property type="entry name" value="P_proprotein"/>
    <property type="match status" value="1"/>
</dbReference>
<dbReference type="OrthoDB" id="5929719at2"/>
<reference evidence="5 6" key="1">
    <citation type="submission" date="2018-03" db="EMBL/GenBank/DDBJ databases">
        <title>Ahniella affigens gen. nov., sp. nov., a gammaproteobacterium isolated from sandy soil near a stream.</title>
        <authorList>
            <person name="Ko Y."/>
            <person name="Kim J.-H."/>
        </authorList>
    </citation>
    <scope>NUCLEOTIDE SEQUENCE [LARGE SCALE GENOMIC DNA]</scope>
    <source>
        <strain evidence="5 6">D13</strain>
    </source>
</reference>
<gene>
    <name evidence="5" type="ORF">C7S18_01905</name>
</gene>
<sequence length="1388" mass="147200">MRAFRVDLAVLLGGLLVFGMGGALAAPKIYRYDNATSGATGHVTSNGNCTSGTGALDRTFSVSDSFTVQSIAIGVNVSHNERGDYRMLLIAPGGTSFQFMNQGTDTDDNYDVLVADGFSATEPLTPALDDNDADPVAEPYFLRLVEVTGMNFYTGNASGTWTLRLCDRDNNGVNGTFNRAKLILTENASVSQGTCATRMTYDWGSNGNNANFTSTTVNGVTMTETRADSLGGAGIAGNLVTTTATTGNHAGYYQFFVDVVDGSGTEIESVGQLTEFTFSTEVNDLTFAITDNDWADADFEDYTTVAGYDADGNYVPWEYTGGSSTQRAGDVVEGDAAAADTATTGNMNVEFSRPVKRVLIDYLVGDDFDDATLPDDQKTGITDFTFCSFDLGDAPSSYNVSIAGNGPRHVLKDRLIRIGATVPDGETDSAGNAAANVDGADEDGVTTWPTYVSTGMTCSGVSVTAGQYCVALAVTNTSGRDAQLVGWIDFNGDGDFNDTGERSQPRLRYSSGGPIAGADDTTFTTGNVPTGTSGATRVLVWSGFGVPVNAATATYARLRLTSTLTTSFFSDASPQPNGLAEDGEVEDYLLPAGTLPVSLAQVRSSRDKQGLLIQFSTAAEAGNVGFDIVASDGKSLAAEPIAAGEQGTLGGDYVLHLPGHGVSQFYIDDLAMDGSRKRHGPFEVGKQYGTARIDTDRIDWQSVRDKTRPQLRGKAIANQVLLGISQAGIQRLSFADLKAAGLALGDGVATHTLALRDAGAATPLFVIGGEDGVFGPGDTLEFVASGSSNRYSSQNQLLLSLNGSAVLADSLPQPEQAAPRLIESTYQLGQDRVFNLSLDGAEPWLDESLLAFTTPVALRRTFTLPGMAPLSPVSVTLRLLGGTDFAVSGPDHSVVASVNSQHRSMLKFDGVVPADITIDIPEGFLPGTQELALDLPSDLGLPFDLVHFDQAEIRYQRYTHLSNGRFDGTFEAGPGFALTGVDRAGSLWALGNGQAWRMPIQAGAQNWAGNPALGSTLQWFAAATELAGKPTILPASAPAQLPEAADFLIISHPSFLSSLDDYVNLQRTRGYRPVVVSTAAIYALSDDQEPGAQPISDFIRASHAKTPLKYVTLIGADTYDYRNNLGIGSVSFVPTHYVRTSLFIAQTPSDSKYVDFDDDQVPDVAIGRIPARTPDELVRMIRKIKVQDARRIDRALFVAGADDSGAKRFNELSLDFASGLPISTNTQLVEFNQVGRDATRQSILDGFNSGMPLISYTGHTAPGLWDFNGLLFSQDAATFRNGGAPSLVTQWGCWNSYFVDPYAQGLSHQLLAAEGGAGTVYGATTLTEDVSHSLLGRLFFEAISAGARTVGEAEIQAKRRLATLRPQAIDAQLGMQVLGDPAMPVRVE</sequence>
<dbReference type="PROSITE" id="PS51829">
    <property type="entry name" value="P_HOMO_B"/>
    <property type="match status" value="1"/>
</dbReference>
<dbReference type="Gene3D" id="3.40.50.1460">
    <property type="match status" value="1"/>
</dbReference>
<evidence type="ECO:0000313" key="5">
    <source>
        <dbReference type="EMBL" id="AVP96021.1"/>
    </source>
</evidence>
<keyword evidence="6" id="KW-1185">Reference proteome</keyword>
<dbReference type="Pfam" id="PF20009">
    <property type="entry name" value="GEVED"/>
    <property type="match status" value="1"/>
</dbReference>
<evidence type="ECO:0000259" key="4">
    <source>
        <dbReference type="PROSITE" id="PS51829"/>
    </source>
</evidence>
<evidence type="ECO:0000313" key="6">
    <source>
        <dbReference type="Proteomes" id="UP000241074"/>
    </source>
</evidence>
<dbReference type="InterPro" id="IPR029031">
    <property type="entry name" value="Gingipain_N_sf"/>
</dbReference>
<dbReference type="GO" id="GO:0004252">
    <property type="term" value="F:serine-type endopeptidase activity"/>
    <property type="evidence" value="ECO:0007669"/>
    <property type="project" value="InterPro"/>
</dbReference>
<dbReference type="InterPro" id="IPR008979">
    <property type="entry name" value="Galactose-bd-like_sf"/>
</dbReference>
<dbReference type="Pfam" id="PF01364">
    <property type="entry name" value="Peptidase_C25"/>
    <property type="match status" value="1"/>
</dbReference>
<keyword evidence="1" id="KW-0645">Protease</keyword>
<dbReference type="GO" id="GO:0006508">
    <property type="term" value="P:proteolysis"/>
    <property type="evidence" value="ECO:0007669"/>
    <property type="project" value="UniProtKB-KW"/>
</dbReference>
<keyword evidence="2" id="KW-0732">Signal</keyword>
<evidence type="ECO:0000256" key="3">
    <source>
        <dbReference type="ARBA" id="ARBA00022801"/>
    </source>
</evidence>
<name>A0A2P1PMF5_9GAMM</name>
<dbReference type="GO" id="GO:0008234">
    <property type="term" value="F:cysteine-type peptidase activity"/>
    <property type="evidence" value="ECO:0007669"/>
    <property type="project" value="InterPro"/>
</dbReference>
<keyword evidence="3" id="KW-0378">Hydrolase</keyword>
<dbReference type="Proteomes" id="UP000241074">
    <property type="component" value="Chromosome"/>
</dbReference>
<reference evidence="5 6" key="2">
    <citation type="submission" date="2018-03" db="EMBL/GenBank/DDBJ databases">
        <authorList>
            <person name="Keele B.F."/>
        </authorList>
    </citation>
    <scope>NUCLEOTIDE SEQUENCE [LARGE SCALE GENOMIC DNA]</scope>
    <source>
        <strain evidence="5 6">D13</strain>
    </source>
</reference>
<evidence type="ECO:0000256" key="1">
    <source>
        <dbReference type="ARBA" id="ARBA00022670"/>
    </source>
</evidence>
<dbReference type="RefSeq" id="WP_106889950.1">
    <property type="nucleotide sequence ID" value="NZ_CP027860.1"/>
</dbReference>
<proteinExistence type="predicted"/>
<dbReference type="InterPro" id="IPR002884">
    <property type="entry name" value="P_dom"/>
</dbReference>
<dbReference type="EMBL" id="CP027860">
    <property type="protein sequence ID" value="AVP96021.1"/>
    <property type="molecule type" value="Genomic_DNA"/>
</dbReference>
<dbReference type="InterPro" id="IPR045474">
    <property type="entry name" value="GEVED"/>
</dbReference>
<dbReference type="Gene3D" id="2.60.120.260">
    <property type="entry name" value="Galactose-binding domain-like"/>
    <property type="match status" value="1"/>
</dbReference>
<dbReference type="SUPFAM" id="SSF49785">
    <property type="entry name" value="Galactose-binding domain-like"/>
    <property type="match status" value="1"/>
</dbReference>
<dbReference type="InterPro" id="IPR029030">
    <property type="entry name" value="Caspase-like_dom_sf"/>
</dbReference>
<accession>A0A2P1PMF5</accession>
<protein>
    <recommendedName>
        <fullName evidence="4">P/Homo B domain-containing protein</fullName>
    </recommendedName>
</protein>